<organism evidence="2 3">
    <name type="scientific">Dysgonomonas macrotermitis</name>
    <dbReference type="NCBI Taxonomy" id="1346286"/>
    <lineage>
        <taxon>Bacteria</taxon>
        <taxon>Pseudomonadati</taxon>
        <taxon>Bacteroidota</taxon>
        <taxon>Bacteroidia</taxon>
        <taxon>Bacteroidales</taxon>
        <taxon>Dysgonomonadaceae</taxon>
        <taxon>Dysgonomonas</taxon>
    </lineage>
</organism>
<evidence type="ECO:0000313" key="2">
    <source>
        <dbReference type="EMBL" id="SHG36774.1"/>
    </source>
</evidence>
<dbReference type="AlphaFoldDB" id="A0A1M5J864"/>
<evidence type="ECO:0000313" key="3">
    <source>
        <dbReference type="Proteomes" id="UP000184480"/>
    </source>
</evidence>
<feature type="signal peptide" evidence="1">
    <location>
        <begin position="1"/>
        <end position="19"/>
    </location>
</feature>
<dbReference type="Pfam" id="PF13149">
    <property type="entry name" value="Mfa_like_1"/>
    <property type="match status" value="1"/>
</dbReference>
<evidence type="ECO:0000256" key="1">
    <source>
        <dbReference type="SAM" id="SignalP"/>
    </source>
</evidence>
<dbReference type="Gene3D" id="2.60.40.2630">
    <property type="match status" value="1"/>
</dbReference>
<protein>
    <submittedName>
        <fullName evidence="2">Fimbrillin-like</fullName>
    </submittedName>
</protein>
<dbReference type="EMBL" id="FQUC01000022">
    <property type="protein sequence ID" value="SHG36774.1"/>
    <property type="molecule type" value="Genomic_DNA"/>
</dbReference>
<reference evidence="3" key="1">
    <citation type="submission" date="2016-11" db="EMBL/GenBank/DDBJ databases">
        <authorList>
            <person name="Varghese N."/>
            <person name="Submissions S."/>
        </authorList>
    </citation>
    <scope>NUCLEOTIDE SEQUENCE [LARGE SCALE GENOMIC DNA]</scope>
    <source>
        <strain evidence="3">DSM 27370</strain>
    </source>
</reference>
<gene>
    <name evidence="2" type="ORF">SAMN05444362_12237</name>
</gene>
<dbReference type="CDD" id="cd13120">
    <property type="entry name" value="BF2867_like_N"/>
    <property type="match status" value="1"/>
</dbReference>
<accession>A0A1M5J864</accession>
<name>A0A1M5J864_9BACT</name>
<dbReference type="PROSITE" id="PS51257">
    <property type="entry name" value="PROKAR_LIPOPROTEIN"/>
    <property type="match status" value="1"/>
</dbReference>
<dbReference type="RefSeq" id="WP_082141951.1">
    <property type="nucleotide sequence ID" value="NZ_BBXL01000029.1"/>
</dbReference>
<dbReference type="Gene3D" id="2.60.40.2620">
    <property type="entry name" value="Fimbrillin-like"/>
    <property type="match status" value="1"/>
</dbReference>
<dbReference type="OrthoDB" id="1096353at2"/>
<keyword evidence="3" id="KW-1185">Reference proteome</keyword>
<dbReference type="InterPro" id="IPR025049">
    <property type="entry name" value="Mfa-like_1"/>
</dbReference>
<dbReference type="STRING" id="1346286.SAMN05444362_12237"/>
<keyword evidence="1" id="KW-0732">Signal</keyword>
<dbReference type="Proteomes" id="UP000184480">
    <property type="component" value="Unassembled WGS sequence"/>
</dbReference>
<proteinExistence type="predicted"/>
<feature type="chain" id="PRO_5012364117" evidence="1">
    <location>
        <begin position="20"/>
        <end position="313"/>
    </location>
</feature>
<dbReference type="InterPro" id="IPR042278">
    <property type="entry name" value="Mfa-like_1_N"/>
</dbReference>
<dbReference type="CDD" id="cd13121">
    <property type="entry name" value="BF2867_like_C"/>
    <property type="match status" value="1"/>
</dbReference>
<sequence length="313" mass="36043">MRYLLINVIAILTMSGLLSCIDNDLPENTPSPEAVLMDIRTVMVPENASLEEKVGGTIREFHVGDSIGLYLPDYFWGNQFVYTYWDQYAWIMSEAVWLFSEPQRVFAFYPYRYNEHGNFFLYDVVVEHTSQTDYMYGWPYEPYVNIDQPHAFLLMHHALSLIQFRFVKNDYAAGMGHIQRITIRNKEGGKHLHSKGIMHFEFEMEGAIETLDGYYEEATVYPVDLVIPNPYEDDNELLSVMVLPMDPIINDGDVVFEIQIDGAVYTWPVPAGVIWEKGKKYTYLAEMVAAGSNLKSALNQGNINIKIIQTAEW</sequence>